<dbReference type="RefSeq" id="WP_380076778.1">
    <property type="nucleotide sequence ID" value="NZ_JBHSGO010000003.1"/>
</dbReference>
<keyword evidence="1" id="KW-0472">Membrane</keyword>
<name>A0ABV9K4Y0_9PORP</name>
<keyword evidence="3" id="KW-1185">Reference proteome</keyword>
<reference evidence="3" key="1">
    <citation type="journal article" date="2019" name="Int. J. Syst. Evol. Microbiol.">
        <title>The Global Catalogue of Microorganisms (GCM) 10K type strain sequencing project: providing services to taxonomists for standard genome sequencing and annotation.</title>
        <authorList>
            <consortium name="The Broad Institute Genomics Platform"/>
            <consortium name="The Broad Institute Genome Sequencing Center for Infectious Disease"/>
            <person name="Wu L."/>
            <person name="Ma J."/>
        </authorList>
    </citation>
    <scope>NUCLEOTIDE SEQUENCE [LARGE SCALE GENOMIC DNA]</scope>
    <source>
        <strain evidence="3">CGMCC 4.7357</strain>
    </source>
</reference>
<dbReference type="EMBL" id="JBHSGO010000003">
    <property type="protein sequence ID" value="MFC4665024.1"/>
    <property type="molecule type" value="Genomic_DNA"/>
</dbReference>
<feature type="transmembrane region" description="Helical" evidence="1">
    <location>
        <begin position="42"/>
        <end position="62"/>
    </location>
</feature>
<comment type="caution">
    <text evidence="2">The sequence shown here is derived from an EMBL/GenBank/DDBJ whole genome shotgun (WGS) entry which is preliminary data.</text>
</comment>
<gene>
    <name evidence="2" type="ORF">ACFO3G_00025</name>
</gene>
<accession>A0ABV9K4Y0</accession>
<evidence type="ECO:0000313" key="3">
    <source>
        <dbReference type="Proteomes" id="UP001596020"/>
    </source>
</evidence>
<evidence type="ECO:0000313" key="2">
    <source>
        <dbReference type="EMBL" id="MFC4665024.1"/>
    </source>
</evidence>
<feature type="transmembrane region" description="Helical" evidence="1">
    <location>
        <begin position="12"/>
        <end position="36"/>
    </location>
</feature>
<dbReference type="Proteomes" id="UP001596020">
    <property type="component" value="Unassembled WGS sequence"/>
</dbReference>
<sequence>MKEKKPASKIKTIFTYAITVLMVVILIGAIVSSFIFSGVRLQVIWLGAALLIVNLLVMLFFVGKNMR</sequence>
<proteinExistence type="predicted"/>
<keyword evidence="1" id="KW-1133">Transmembrane helix</keyword>
<evidence type="ECO:0000256" key="1">
    <source>
        <dbReference type="SAM" id="Phobius"/>
    </source>
</evidence>
<organism evidence="2 3">
    <name type="scientific">Falsiporphyromonas endometrii</name>
    <dbReference type="NCBI Taxonomy" id="1387297"/>
    <lineage>
        <taxon>Bacteria</taxon>
        <taxon>Pseudomonadati</taxon>
        <taxon>Bacteroidota</taxon>
        <taxon>Bacteroidia</taxon>
        <taxon>Bacteroidales</taxon>
        <taxon>Porphyromonadaceae</taxon>
        <taxon>Falsiporphyromonas</taxon>
    </lineage>
</organism>
<keyword evidence="1" id="KW-0812">Transmembrane</keyword>
<protein>
    <submittedName>
        <fullName evidence="2">Uncharacterized protein</fullName>
    </submittedName>
</protein>